<evidence type="ECO:0000313" key="4">
    <source>
        <dbReference type="Proteomes" id="UP000000270"/>
    </source>
</evidence>
<reference evidence="3 4" key="5">
    <citation type="journal article" date="2010" name="Appl. Environ. Microbiol.">
        <title>phrR-like gene praR of Azorhizobium caulinodans ORS571 is essential for symbiosis with Sesbania rostrata and is involved in expression of reb genes.</title>
        <authorList>
            <person name="Akiba N."/>
            <person name="Aono T."/>
            <person name="Toyazaki H."/>
            <person name="Sato S."/>
            <person name="Oyaizu H."/>
        </authorList>
    </citation>
    <scope>NUCLEOTIDE SEQUENCE [LARGE SCALE GENOMIC DNA]</scope>
    <source>
        <strain evidence="4">ATCC 43989 / DSM 5975 / JCM 20966 / LMG 6465 / NBRC 14845 / NCIMB 13405 / ORS 571</strain>
    </source>
</reference>
<dbReference type="STRING" id="438753.AZC_1547"/>
<dbReference type="EMBL" id="AP009384">
    <property type="protein sequence ID" value="BAF87545.1"/>
    <property type="molecule type" value="Genomic_DNA"/>
</dbReference>
<dbReference type="HOGENOM" id="CLU_079636_6_3_5"/>
<reference evidence="3 4" key="3">
    <citation type="journal article" date="2008" name="BMC Genomics">
        <title>The genome of the versatile nitrogen fixer Azorhizobium caulinodans ORS571.</title>
        <authorList>
            <person name="Lee KB."/>
            <person name="Backer P.D."/>
            <person name="Aono T."/>
            <person name="Liu CT."/>
            <person name="Suzuki S."/>
            <person name="Suzuki T."/>
            <person name="Kaneko T."/>
            <person name="Yamada M."/>
            <person name="Tabata S."/>
            <person name="Kupfer D.M."/>
            <person name="Najar F.Z."/>
            <person name="Wiley G.B."/>
            <person name="Roe B."/>
            <person name="Binnewies T.T."/>
            <person name="Ussery D.W."/>
            <person name="D'Haeze W."/>
            <person name="Herder J.D."/>
            <person name="Gevers D."/>
            <person name="Vereecke D."/>
            <person name="Holsters M."/>
            <person name="Oyaizu H."/>
        </authorList>
    </citation>
    <scope>NUCLEOTIDE SEQUENCE [LARGE SCALE GENOMIC DNA]</scope>
    <source>
        <strain evidence="4">ATCC 43989 / DSM 5975 / JCM 20966 / LMG 6465 / NBRC 14845 / NCIMB 13405 / ORS 571</strain>
    </source>
</reference>
<feature type="signal peptide" evidence="1">
    <location>
        <begin position="1"/>
        <end position="31"/>
    </location>
</feature>
<dbReference type="InterPro" id="IPR012347">
    <property type="entry name" value="Ferritin-like"/>
</dbReference>
<dbReference type="AlphaFoldDB" id="A8HXW5"/>
<reference evidence="3 4" key="6">
    <citation type="journal article" date="2011" name="Appl. Environ. Microbiol.">
        <title>Involvement of the azorhizobial chromosome partition gene (parA) in the onset of bacteroid differentiation during Sesbania rostrata stem nodule development.</title>
        <authorList>
            <person name="Liu CT."/>
            <person name="Lee KB."/>
            <person name="Wang YS."/>
            <person name="Peng MH."/>
            <person name="Lee KT."/>
            <person name="Suzuki S."/>
            <person name="Suzuki T."/>
            <person name="Oyaizu H."/>
        </authorList>
    </citation>
    <scope>NUCLEOTIDE SEQUENCE [LARGE SCALE GENOMIC DNA]</scope>
    <source>
        <strain evidence="4">ATCC 43989 / DSM 5975 / JCM 20966 / LMG 6465 / NBRC 14845 / NCIMB 13405 / ORS 571</strain>
    </source>
</reference>
<feature type="domain" description="DUF4142" evidence="2">
    <location>
        <begin position="40"/>
        <end position="175"/>
    </location>
</feature>
<evidence type="ECO:0000313" key="3">
    <source>
        <dbReference type="EMBL" id="BAF87545.1"/>
    </source>
</evidence>
<evidence type="ECO:0000259" key="2">
    <source>
        <dbReference type="Pfam" id="PF13628"/>
    </source>
</evidence>
<keyword evidence="4" id="KW-1185">Reference proteome</keyword>
<dbReference type="PANTHER" id="PTHR38593:SF1">
    <property type="entry name" value="BLR2558 PROTEIN"/>
    <property type="match status" value="1"/>
</dbReference>
<dbReference type="Proteomes" id="UP000000270">
    <property type="component" value="Chromosome"/>
</dbReference>
<name>A8HXW5_AZOC5</name>
<feature type="chain" id="PRO_5002724020" evidence="1">
    <location>
        <begin position="32"/>
        <end position="179"/>
    </location>
</feature>
<organism evidence="3 4">
    <name type="scientific">Azorhizobium caulinodans (strain ATCC 43989 / DSM 5975 / JCM 20966 / LMG 6465 / NBRC 14845 / NCIMB 13405 / ORS 571)</name>
    <dbReference type="NCBI Taxonomy" id="438753"/>
    <lineage>
        <taxon>Bacteria</taxon>
        <taxon>Pseudomonadati</taxon>
        <taxon>Pseudomonadota</taxon>
        <taxon>Alphaproteobacteria</taxon>
        <taxon>Hyphomicrobiales</taxon>
        <taxon>Xanthobacteraceae</taxon>
        <taxon>Azorhizobium</taxon>
    </lineage>
</organism>
<reference evidence="4" key="2">
    <citation type="submission" date="2007-04" db="EMBL/GenBank/DDBJ databases">
        <title>Complete genome sequence of the nitrogen-fixing bacterium Azorhizobium caulinodans ORS571.</title>
        <authorList>
            <person name="Lee K.B."/>
            <person name="Backer P.D."/>
            <person name="Aono T."/>
            <person name="Liu C.T."/>
            <person name="Suzuki S."/>
            <person name="Suzuki T."/>
            <person name="Kaneko T."/>
            <person name="Yamada M."/>
            <person name="Tabata S."/>
            <person name="Kupfer D.M."/>
            <person name="Najar F.Z."/>
            <person name="Wiley G.B."/>
            <person name="Roe B."/>
            <person name="Binnewies T."/>
            <person name="Ussery D."/>
            <person name="Vereecke D."/>
            <person name="Gevers D."/>
            <person name="Holsters M."/>
            <person name="Oyaizu H."/>
        </authorList>
    </citation>
    <scope>NUCLEOTIDE SEQUENCE [LARGE SCALE GENOMIC DNA]</scope>
    <source>
        <strain evidence="4">ATCC 43989 / DSM 5975 / JCM 20966 / LMG 6465 / NBRC 14845 / NCIMB 13405 / ORS 571</strain>
    </source>
</reference>
<dbReference type="Pfam" id="PF13628">
    <property type="entry name" value="DUF4142"/>
    <property type="match status" value="1"/>
</dbReference>
<gene>
    <name evidence="3" type="ordered locus">AZC_1547</name>
</gene>
<evidence type="ECO:0000256" key="1">
    <source>
        <dbReference type="SAM" id="SignalP"/>
    </source>
</evidence>
<dbReference type="Gene3D" id="1.20.1260.10">
    <property type="match status" value="1"/>
</dbReference>
<dbReference type="RefSeq" id="WP_012170075.1">
    <property type="nucleotide sequence ID" value="NC_009937.1"/>
</dbReference>
<reference evidence="3 4" key="1">
    <citation type="journal article" date="2007" name="Appl. Environ. Microbiol.">
        <title>Rhizobial factors required for stem nodule maturation and maintenance in Sesbania rostrata-Azorhizobium caulinodans ORS571 symbiosis.</title>
        <authorList>
            <person name="Suzuki S."/>
            <person name="Aono T."/>
            <person name="Lee KB."/>
            <person name="Suzuki T."/>
            <person name="Liu CT."/>
            <person name="Miwa H."/>
            <person name="Wakao S."/>
            <person name="Iki T."/>
            <person name="Oyaizu H."/>
        </authorList>
    </citation>
    <scope>NUCLEOTIDE SEQUENCE [LARGE SCALE GENOMIC DNA]</scope>
    <source>
        <strain evidence="4">ATCC 43989 / DSM 5975 / JCM 20966 / LMG 6465 / NBRC 14845 / NCIMB 13405 / ORS 571</strain>
    </source>
</reference>
<protein>
    <submittedName>
        <fullName evidence="3">Putative outer membrane protein</fullName>
    </submittedName>
</protein>
<sequence>MTIARTRHPAAVFACALLVALAALLPQKAAAQLAGTLSGPRFVETAAIAGLFEIEAAKLALTRSRNEAVRRFAQQMVDDHTRIAADLKRAAVAANGDISVPAALDAEHDALLQRLKAVPEREFDAQYVATQKTAHEQAVGLFGAFARQGDQTALKEFAQQTLPMLQHHLEQVEKIAINT</sequence>
<proteinExistence type="predicted"/>
<dbReference type="eggNOG" id="COG3652">
    <property type="taxonomic scope" value="Bacteria"/>
</dbReference>
<dbReference type="KEGG" id="azc:AZC_1547"/>
<keyword evidence="1" id="KW-0732">Signal</keyword>
<reference evidence="3 4" key="4">
    <citation type="journal article" date="2009" name="Appl. Environ. Microbiol.">
        <title>Comparative genome-wide transcriptional profiling of Azorhizobium caulinodans ORS571 grown under free-living and symbiotic conditions.</title>
        <authorList>
            <person name="Tsukada S."/>
            <person name="Aono T."/>
            <person name="Akiba N."/>
            <person name="Lee KB."/>
            <person name="Liu CT."/>
            <person name="Toyazaki H."/>
            <person name="Oyaizu H."/>
        </authorList>
    </citation>
    <scope>NUCLEOTIDE SEQUENCE [LARGE SCALE GENOMIC DNA]</scope>
    <source>
        <strain evidence="4">ATCC 43989 / DSM 5975 / JCM 20966 / LMG 6465 / NBRC 14845 / NCIMB 13405 / ORS 571</strain>
    </source>
</reference>
<dbReference type="InterPro" id="IPR025419">
    <property type="entry name" value="DUF4142"/>
</dbReference>
<dbReference type="PANTHER" id="PTHR38593">
    <property type="entry name" value="BLR2558 PROTEIN"/>
    <property type="match status" value="1"/>
</dbReference>
<accession>A8HXW5</accession>